<dbReference type="Proteomes" id="UP001596138">
    <property type="component" value="Unassembled WGS sequence"/>
</dbReference>
<organism evidence="1 2">
    <name type="scientific">Longivirga aurantiaca</name>
    <dbReference type="NCBI Taxonomy" id="1837743"/>
    <lineage>
        <taxon>Bacteria</taxon>
        <taxon>Bacillati</taxon>
        <taxon>Actinomycetota</taxon>
        <taxon>Actinomycetes</taxon>
        <taxon>Sporichthyales</taxon>
        <taxon>Sporichthyaceae</taxon>
        <taxon>Longivirga</taxon>
    </lineage>
</organism>
<name>A0ABW1T2H4_9ACTN</name>
<gene>
    <name evidence="1" type="ORF">ACFQGU_12470</name>
</gene>
<comment type="caution">
    <text evidence="1">The sequence shown here is derived from an EMBL/GenBank/DDBJ whole genome shotgun (WGS) entry which is preliminary data.</text>
</comment>
<dbReference type="EMBL" id="JBHSTI010000008">
    <property type="protein sequence ID" value="MFC6238694.1"/>
    <property type="molecule type" value="Genomic_DNA"/>
</dbReference>
<evidence type="ECO:0000313" key="1">
    <source>
        <dbReference type="EMBL" id="MFC6238694.1"/>
    </source>
</evidence>
<sequence>MRAGGAFPKAAGPGYDAAEVDRFMANARGLSASAIRGARFATVSRHAYDTEAVDEALDRLEREARERGL</sequence>
<dbReference type="NCBIfam" id="TIGR03544">
    <property type="entry name" value="DivI1A_domain"/>
    <property type="match status" value="1"/>
</dbReference>
<reference evidence="2" key="1">
    <citation type="journal article" date="2019" name="Int. J. Syst. Evol. Microbiol.">
        <title>The Global Catalogue of Microorganisms (GCM) 10K type strain sequencing project: providing services to taxonomists for standard genome sequencing and annotation.</title>
        <authorList>
            <consortium name="The Broad Institute Genomics Platform"/>
            <consortium name="The Broad Institute Genome Sequencing Center for Infectious Disease"/>
            <person name="Wu L."/>
            <person name="Ma J."/>
        </authorList>
    </citation>
    <scope>NUCLEOTIDE SEQUENCE [LARGE SCALE GENOMIC DNA]</scope>
    <source>
        <strain evidence="2">CGMCC 4.7317</strain>
    </source>
</reference>
<evidence type="ECO:0000313" key="2">
    <source>
        <dbReference type="Proteomes" id="UP001596138"/>
    </source>
</evidence>
<keyword evidence="2" id="KW-1185">Reference proteome</keyword>
<dbReference type="InterPro" id="IPR019933">
    <property type="entry name" value="DivIVA_domain"/>
</dbReference>
<protein>
    <submittedName>
        <fullName evidence="1">DivIVA domain-containing protein</fullName>
    </submittedName>
</protein>
<dbReference type="RefSeq" id="WP_386767125.1">
    <property type="nucleotide sequence ID" value="NZ_JBHSTI010000008.1"/>
</dbReference>
<accession>A0ABW1T2H4</accession>
<proteinExistence type="predicted"/>